<proteinExistence type="predicted"/>
<evidence type="ECO:0000313" key="1">
    <source>
        <dbReference type="EMBL" id="CAG8799620.1"/>
    </source>
</evidence>
<keyword evidence="2" id="KW-1185">Reference proteome</keyword>
<organism evidence="1 2">
    <name type="scientific">Racocetra persica</name>
    <dbReference type="NCBI Taxonomy" id="160502"/>
    <lineage>
        <taxon>Eukaryota</taxon>
        <taxon>Fungi</taxon>
        <taxon>Fungi incertae sedis</taxon>
        <taxon>Mucoromycota</taxon>
        <taxon>Glomeromycotina</taxon>
        <taxon>Glomeromycetes</taxon>
        <taxon>Diversisporales</taxon>
        <taxon>Gigasporaceae</taxon>
        <taxon>Racocetra</taxon>
    </lineage>
</organism>
<dbReference type="EMBL" id="CAJVQC010059270">
    <property type="protein sequence ID" value="CAG8799620.1"/>
    <property type="molecule type" value="Genomic_DNA"/>
</dbReference>
<feature type="non-terminal residue" evidence="1">
    <location>
        <position position="1"/>
    </location>
</feature>
<name>A0ACA9RML8_9GLOM</name>
<protein>
    <submittedName>
        <fullName evidence="1">2421_t:CDS:1</fullName>
    </submittedName>
</protein>
<reference evidence="1" key="1">
    <citation type="submission" date="2021-06" db="EMBL/GenBank/DDBJ databases">
        <authorList>
            <person name="Kallberg Y."/>
            <person name="Tangrot J."/>
            <person name="Rosling A."/>
        </authorList>
    </citation>
    <scope>NUCLEOTIDE SEQUENCE</scope>
    <source>
        <strain evidence="1">MA461A</strain>
    </source>
</reference>
<dbReference type="Proteomes" id="UP000789920">
    <property type="component" value="Unassembled WGS sequence"/>
</dbReference>
<accession>A0ACA9RML8</accession>
<comment type="caution">
    <text evidence="1">The sequence shown here is derived from an EMBL/GenBank/DDBJ whole genome shotgun (WGS) entry which is preliminary data.</text>
</comment>
<sequence>ATHIFYKKYFEEYRIKLELIAKDNINEVFTSLEEEHYIIVPFLIIDSKGERIATPAKDNLNKVFSLETLIINWITLKVNHYLLSKCKDLNKIKKIYSHFEAFEECKDKLRNIFGERLKNDMKNNLHPVSRNKLSTSEAAQLVANEPYLENSASISNKLYAKLYGLNFLLNNSIQDDK</sequence>
<gene>
    <name evidence="1" type="ORF">RPERSI_LOCUS20760</name>
</gene>
<feature type="non-terminal residue" evidence="1">
    <location>
        <position position="177"/>
    </location>
</feature>
<evidence type="ECO:0000313" key="2">
    <source>
        <dbReference type="Proteomes" id="UP000789920"/>
    </source>
</evidence>